<dbReference type="Gene3D" id="6.10.340.10">
    <property type="match status" value="1"/>
</dbReference>
<dbReference type="GO" id="GO:0000155">
    <property type="term" value="F:phosphorelay sensor kinase activity"/>
    <property type="evidence" value="ECO:0007669"/>
    <property type="project" value="InterPro"/>
</dbReference>
<dbReference type="PRINTS" id="PR00344">
    <property type="entry name" value="BCTRLSENSOR"/>
</dbReference>
<dbReference type="GO" id="GO:0006355">
    <property type="term" value="P:regulation of DNA-templated transcription"/>
    <property type="evidence" value="ECO:0007669"/>
    <property type="project" value="InterPro"/>
</dbReference>
<evidence type="ECO:0000256" key="4">
    <source>
        <dbReference type="ARBA" id="ARBA00022679"/>
    </source>
</evidence>
<sequence length="613" mass="67979">MKRLLPQTLRNKMILFALIIVSIPILLTGYVTKLETQEALLLEKQAKLFGIALLLDNYLGEGYQELLQAQNAPPADRAAQIKVLNDSLKKVTDTVTGVHPGVGAGYYSRELDAIITYGPSSNYADKVGLAIDPAHPGREVMSTGERLVAFAPMVRGDIMNAMVPIVRHGEVIGYIWANELTDDIHAQMAAMDYNIYLSVSLGIIVSLLLIFWMTGGFIHNVETIKNSLELLRFDLRHRIVPMTGEMGQISEAINYMAHSLLNAQTLNENILHSIADGVITVDINGTITSANKSAENLTGFICAEIVDKPYKEIFCEGRHFNSLLLDTLATGTNYIGIEMDYPVKNKDIYISISTSRLKDSNDKIIGAVVVFKDLTEQHRLQAQMLRAERLASLGELMAGVAHEIRNPLTAIKGFVQYLQSADNEAERQEYMPVIIKEVDRINRVIETLLYFARPCKTNYQPMDINSLLEETLVLVKNTGTQHKVGFRLHLDRTLPLIEGDAEQLKQVFLNLLINAVQATLEQGTIEIVTWQEHSDFVHIRITDTGTGITSADLDKIFDPFFTTKATGTGLGLAVVQRIINTHYGRINIQSEPGSGTVVTLQLPVTHQGGETDK</sequence>
<dbReference type="EMBL" id="CP036259">
    <property type="protein sequence ID" value="QDR82529.1"/>
    <property type="molecule type" value="Genomic_DNA"/>
</dbReference>
<feature type="transmembrane region" description="Helical" evidence="9">
    <location>
        <begin position="195"/>
        <end position="218"/>
    </location>
</feature>
<dbReference type="Gene3D" id="1.10.287.130">
    <property type="match status" value="1"/>
</dbReference>
<dbReference type="InterPro" id="IPR035965">
    <property type="entry name" value="PAS-like_dom_sf"/>
</dbReference>
<evidence type="ECO:0000256" key="1">
    <source>
        <dbReference type="ARBA" id="ARBA00000085"/>
    </source>
</evidence>
<evidence type="ECO:0000256" key="2">
    <source>
        <dbReference type="ARBA" id="ARBA00012438"/>
    </source>
</evidence>
<comment type="catalytic activity">
    <reaction evidence="1">
        <text>ATP + protein L-histidine = ADP + protein N-phospho-L-histidine.</text>
        <dbReference type="EC" id="2.7.13.3"/>
    </reaction>
</comment>
<dbReference type="Pfam" id="PF02518">
    <property type="entry name" value="HATPase_c"/>
    <property type="match status" value="1"/>
</dbReference>
<dbReference type="SUPFAM" id="SSF55874">
    <property type="entry name" value="ATPase domain of HSP90 chaperone/DNA topoisomerase II/histidine kinase"/>
    <property type="match status" value="1"/>
</dbReference>
<dbReference type="KEGG" id="sted:SPTER_39570"/>
<accession>A0A517DYW1</accession>
<evidence type="ECO:0000259" key="11">
    <source>
        <dbReference type="PROSITE" id="PS50112"/>
    </source>
</evidence>
<dbReference type="Gene3D" id="3.30.565.10">
    <property type="entry name" value="Histidine kinase-like ATPase, C-terminal domain"/>
    <property type="match status" value="1"/>
</dbReference>
<reference evidence="12 13" key="1">
    <citation type="submission" date="2019-02" db="EMBL/GenBank/DDBJ databases">
        <title>Closed genome of Sporomusa termitida DSM 4440.</title>
        <authorList>
            <person name="Poehlein A."/>
            <person name="Daniel R."/>
        </authorList>
    </citation>
    <scope>NUCLEOTIDE SEQUENCE [LARGE SCALE GENOMIC DNA]</scope>
    <source>
        <strain evidence="12 13">DSM 4440</strain>
    </source>
</reference>
<dbReference type="InterPro" id="IPR003594">
    <property type="entry name" value="HATPase_dom"/>
</dbReference>
<dbReference type="SMART" id="SM00091">
    <property type="entry name" value="PAS"/>
    <property type="match status" value="1"/>
</dbReference>
<keyword evidence="9" id="KW-1133">Transmembrane helix</keyword>
<dbReference type="RefSeq" id="WP_144351909.1">
    <property type="nucleotide sequence ID" value="NZ_CP036259.1"/>
</dbReference>
<feature type="transmembrane region" description="Helical" evidence="9">
    <location>
        <begin position="13"/>
        <end position="32"/>
    </location>
</feature>
<dbReference type="Gene3D" id="3.30.450.20">
    <property type="entry name" value="PAS domain"/>
    <property type="match status" value="1"/>
</dbReference>
<dbReference type="AlphaFoldDB" id="A0A517DYW1"/>
<dbReference type="CDD" id="cd00130">
    <property type="entry name" value="PAS"/>
    <property type="match status" value="1"/>
</dbReference>
<dbReference type="PANTHER" id="PTHR43065:SF10">
    <property type="entry name" value="PEROXIDE STRESS-ACTIVATED HISTIDINE KINASE MAK3"/>
    <property type="match status" value="1"/>
</dbReference>
<dbReference type="InterPro" id="IPR036097">
    <property type="entry name" value="HisK_dim/P_sf"/>
</dbReference>
<dbReference type="EC" id="2.7.13.3" evidence="2"/>
<keyword evidence="7" id="KW-0067">ATP-binding</keyword>
<dbReference type="InterPro" id="IPR003661">
    <property type="entry name" value="HisK_dim/P_dom"/>
</dbReference>
<dbReference type="SMART" id="SM00388">
    <property type="entry name" value="HisKA"/>
    <property type="match status" value="1"/>
</dbReference>
<evidence type="ECO:0000256" key="7">
    <source>
        <dbReference type="ARBA" id="ARBA00022840"/>
    </source>
</evidence>
<dbReference type="PROSITE" id="PS50112">
    <property type="entry name" value="PAS"/>
    <property type="match status" value="1"/>
</dbReference>
<dbReference type="GO" id="GO:0005524">
    <property type="term" value="F:ATP binding"/>
    <property type="evidence" value="ECO:0007669"/>
    <property type="project" value="UniProtKB-KW"/>
</dbReference>
<dbReference type="NCBIfam" id="TIGR00229">
    <property type="entry name" value="sensory_box"/>
    <property type="match status" value="1"/>
</dbReference>
<dbReference type="SUPFAM" id="SSF55785">
    <property type="entry name" value="PYP-like sensor domain (PAS domain)"/>
    <property type="match status" value="1"/>
</dbReference>
<dbReference type="PANTHER" id="PTHR43065">
    <property type="entry name" value="SENSOR HISTIDINE KINASE"/>
    <property type="match status" value="1"/>
</dbReference>
<keyword evidence="8" id="KW-0902">Two-component regulatory system</keyword>
<keyword evidence="3" id="KW-0597">Phosphoprotein</keyword>
<evidence type="ECO:0000313" key="13">
    <source>
        <dbReference type="Proteomes" id="UP000320776"/>
    </source>
</evidence>
<keyword evidence="4 12" id="KW-0808">Transferase</keyword>
<dbReference type="NCBIfam" id="NF008468">
    <property type="entry name" value="PRK11360.1"/>
    <property type="match status" value="1"/>
</dbReference>
<evidence type="ECO:0000313" key="12">
    <source>
        <dbReference type="EMBL" id="QDR82529.1"/>
    </source>
</evidence>
<protein>
    <recommendedName>
        <fullName evidence="2">histidine kinase</fullName>
        <ecNumber evidence="2">2.7.13.3</ecNumber>
    </recommendedName>
</protein>
<keyword evidence="9" id="KW-0812">Transmembrane</keyword>
<dbReference type="PROSITE" id="PS50109">
    <property type="entry name" value="HIS_KIN"/>
    <property type="match status" value="1"/>
</dbReference>
<dbReference type="InterPro" id="IPR005467">
    <property type="entry name" value="His_kinase_dom"/>
</dbReference>
<evidence type="ECO:0000256" key="6">
    <source>
        <dbReference type="ARBA" id="ARBA00022777"/>
    </source>
</evidence>
<organism evidence="12 13">
    <name type="scientific">Sporomusa termitida</name>
    <dbReference type="NCBI Taxonomy" id="2377"/>
    <lineage>
        <taxon>Bacteria</taxon>
        <taxon>Bacillati</taxon>
        <taxon>Bacillota</taxon>
        <taxon>Negativicutes</taxon>
        <taxon>Selenomonadales</taxon>
        <taxon>Sporomusaceae</taxon>
        <taxon>Sporomusa</taxon>
    </lineage>
</organism>
<keyword evidence="6 12" id="KW-0418">Kinase</keyword>
<evidence type="ECO:0000256" key="8">
    <source>
        <dbReference type="ARBA" id="ARBA00023012"/>
    </source>
</evidence>
<dbReference type="InterPro" id="IPR036890">
    <property type="entry name" value="HATPase_C_sf"/>
</dbReference>
<gene>
    <name evidence="12" type="primary">atoS_3</name>
    <name evidence="12" type="ORF">SPTER_39570</name>
</gene>
<keyword evidence="9" id="KW-0472">Membrane</keyword>
<name>A0A517DYW1_9FIRM</name>
<keyword evidence="13" id="KW-1185">Reference proteome</keyword>
<dbReference type="InterPro" id="IPR013767">
    <property type="entry name" value="PAS_fold"/>
</dbReference>
<keyword evidence="5" id="KW-0547">Nucleotide-binding</keyword>
<dbReference type="Pfam" id="PF00989">
    <property type="entry name" value="PAS"/>
    <property type="match status" value="1"/>
</dbReference>
<dbReference type="SUPFAM" id="SSF47384">
    <property type="entry name" value="Homodimeric domain of signal transducing histidine kinase"/>
    <property type="match status" value="1"/>
</dbReference>
<evidence type="ECO:0000259" key="10">
    <source>
        <dbReference type="PROSITE" id="PS50109"/>
    </source>
</evidence>
<dbReference type="Pfam" id="PF00512">
    <property type="entry name" value="HisKA"/>
    <property type="match status" value="1"/>
</dbReference>
<dbReference type="OrthoDB" id="9764522at2"/>
<dbReference type="InterPro" id="IPR000014">
    <property type="entry name" value="PAS"/>
</dbReference>
<dbReference type="Proteomes" id="UP000320776">
    <property type="component" value="Chromosome"/>
</dbReference>
<dbReference type="InterPro" id="IPR004358">
    <property type="entry name" value="Sig_transdc_His_kin-like_C"/>
</dbReference>
<dbReference type="SMART" id="SM00387">
    <property type="entry name" value="HATPase_c"/>
    <property type="match status" value="1"/>
</dbReference>
<evidence type="ECO:0000256" key="5">
    <source>
        <dbReference type="ARBA" id="ARBA00022741"/>
    </source>
</evidence>
<dbReference type="CDD" id="cd00082">
    <property type="entry name" value="HisKA"/>
    <property type="match status" value="1"/>
</dbReference>
<evidence type="ECO:0000256" key="9">
    <source>
        <dbReference type="SAM" id="Phobius"/>
    </source>
</evidence>
<feature type="domain" description="PAS" evidence="11">
    <location>
        <begin position="263"/>
        <end position="308"/>
    </location>
</feature>
<proteinExistence type="predicted"/>
<evidence type="ECO:0000256" key="3">
    <source>
        <dbReference type="ARBA" id="ARBA00022553"/>
    </source>
</evidence>
<feature type="domain" description="Histidine kinase" evidence="10">
    <location>
        <begin position="399"/>
        <end position="606"/>
    </location>
</feature>